<protein>
    <submittedName>
        <fullName evidence="1">Uncharacterized protein</fullName>
    </submittedName>
</protein>
<proteinExistence type="predicted"/>
<dbReference type="EMBL" id="ONZP01000107">
    <property type="protein sequence ID" value="SPJ73888.1"/>
    <property type="molecule type" value="Genomic_DNA"/>
</dbReference>
<organism evidence="1 2">
    <name type="scientific">Fusarium torulosum</name>
    <dbReference type="NCBI Taxonomy" id="33205"/>
    <lineage>
        <taxon>Eukaryota</taxon>
        <taxon>Fungi</taxon>
        <taxon>Dikarya</taxon>
        <taxon>Ascomycota</taxon>
        <taxon>Pezizomycotina</taxon>
        <taxon>Sordariomycetes</taxon>
        <taxon>Hypocreomycetidae</taxon>
        <taxon>Hypocreales</taxon>
        <taxon>Nectriaceae</taxon>
        <taxon>Fusarium</taxon>
    </lineage>
</organism>
<gene>
    <name evidence="1" type="ORF">FTOL_03618</name>
</gene>
<evidence type="ECO:0000313" key="1">
    <source>
        <dbReference type="EMBL" id="SPJ73888.1"/>
    </source>
</evidence>
<comment type="caution">
    <text evidence="1">The sequence shown here is derived from an EMBL/GenBank/DDBJ whole genome shotgun (WGS) entry which is preliminary data.</text>
</comment>
<dbReference type="AlphaFoldDB" id="A0AAE8SFE8"/>
<evidence type="ECO:0000313" key="2">
    <source>
        <dbReference type="Proteomes" id="UP001187734"/>
    </source>
</evidence>
<accession>A0AAE8SFE8</accession>
<name>A0AAE8SFE8_9HYPO</name>
<sequence>MSRGDGRSRCRTQATPLLLKNPWLVAIYIYHKGHFQNLSRRRLHTSLRAYERLMQPSNKAIVTVLQENTVPEDRKGLRREASKLSAIKQDTETDEDLLAIRRILV</sequence>
<keyword evidence="2" id="KW-1185">Reference proteome</keyword>
<dbReference type="Proteomes" id="UP001187734">
    <property type="component" value="Unassembled WGS sequence"/>
</dbReference>
<reference evidence="1" key="1">
    <citation type="submission" date="2018-03" db="EMBL/GenBank/DDBJ databases">
        <authorList>
            <person name="Guldener U."/>
        </authorList>
    </citation>
    <scope>NUCLEOTIDE SEQUENCE</scope>
</reference>